<dbReference type="InterPro" id="IPR036388">
    <property type="entry name" value="WH-like_DNA-bd_sf"/>
</dbReference>
<protein>
    <submittedName>
        <fullName evidence="6">LysR family transcriptional regulator</fullName>
    </submittedName>
</protein>
<dbReference type="InterPro" id="IPR000847">
    <property type="entry name" value="LysR_HTH_N"/>
</dbReference>
<dbReference type="EMBL" id="BSNS01000008">
    <property type="protein sequence ID" value="GLQ54606.1"/>
    <property type="molecule type" value="Genomic_DNA"/>
</dbReference>
<keyword evidence="4" id="KW-0804">Transcription</keyword>
<comment type="similarity">
    <text evidence="1">Belongs to the LysR transcriptional regulatory family.</text>
</comment>
<evidence type="ECO:0000256" key="3">
    <source>
        <dbReference type="ARBA" id="ARBA00023125"/>
    </source>
</evidence>
<keyword evidence="7" id="KW-1185">Reference proteome</keyword>
<evidence type="ECO:0000256" key="4">
    <source>
        <dbReference type="ARBA" id="ARBA00023163"/>
    </source>
</evidence>
<feature type="domain" description="HTH lysR-type" evidence="5">
    <location>
        <begin position="6"/>
        <end position="63"/>
    </location>
</feature>
<dbReference type="PANTHER" id="PTHR30537">
    <property type="entry name" value="HTH-TYPE TRANSCRIPTIONAL REGULATOR"/>
    <property type="match status" value="1"/>
</dbReference>
<dbReference type="SUPFAM" id="SSF46785">
    <property type="entry name" value="Winged helix' DNA-binding domain"/>
    <property type="match status" value="1"/>
</dbReference>
<dbReference type="SUPFAM" id="SSF53850">
    <property type="entry name" value="Periplasmic binding protein-like II"/>
    <property type="match status" value="1"/>
</dbReference>
<proteinExistence type="inferred from homology"/>
<dbReference type="InterPro" id="IPR005119">
    <property type="entry name" value="LysR_subst-bd"/>
</dbReference>
<dbReference type="PROSITE" id="PS50931">
    <property type="entry name" value="HTH_LYSR"/>
    <property type="match status" value="1"/>
</dbReference>
<dbReference type="CDD" id="cd08422">
    <property type="entry name" value="PBP2_CrgA_like"/>
    <property type="match status" value="1"/>
</dbReference>
<evidence type="ECO:0000256" key="2">
    <source>
        <dbReference type="ARBA" id="ARBA00023015"/>
    </source>
</evidence>
<dbReference type="Pfam" id="PF03466">
    <property type="entry name" value="LysR_substrate"/>
    <property type="match status" value="1"/>
</dbReference>
<reference evidence="7" key="1">
    <citation type="journal article" date="2019" name="Int. J. Syst. Evol. Microbiol.">
        <title>The Global Catalogue of Microorganisms (GCM) 10K type strain sequencing project: providing services to taxonomists for standard genome sequencing and annotation.</title>
        <authorList>
            <consortium name="The Broad Institute Genomics Platform"/>
            <consortium name="The Broad Institute Genome Sequencing Center for Infectious Disease"/>
            <person name="Wu L."/>
            <person name="Ma J."/>
        </authorList>
    </citation>
    <scope>NUCLEOTIDE SEQUENCE [LARGE SCALE GENOMIC DNA]</scope>
    <source>
        <strain evidence="7">NBRC 112416</strain>
    </source>
</reference>
<evidence type="ECO:0000256" key="1">
    <source>
        <dbReference type="ARBA" id="ARBA00009437"/>
    </source>
</evidence>
<organism evidence="6 7">
    <name type="scientific">Devosia nitrariae</name>
    <dbReference type="NCBI Taxonomy" id="2071872"/>
    <lineage>
        <taxon>Bacteria</taxon>
        <taxon>Pseudomonadati</taxon>
        <taxon>Pseudomonadota</taxon>
        <taxon>Alphaproteobacteria</taxon>
        <taxon>Hyphomicrobiales</taxon>
        <taxon>Devosiaceae</taxon>
        <taxon>Devosia</taxon>
    </lineage>
</organism>
<dbReference type="InterPro" id="IPR036390">
    <property type="entry name" value="WH_DNA-bd_sf"/>
</dbReference>
<accession>A0ABQ5W3Z0</accession>
<evidence type="ECO:0000313" key="7">
    <source>
        <dbReference type="Proteomes" id="UP001156691"/>
    </source>
</evidence>
<dbReference type="Pfam" id="PF00126">
    <property type="entry name" value="HTH_1"/>
    <property type="match status" value="1"/>
</dbReference>
<sequence length="327" mass="34986">MQQQQVDLNDVAVFNRVAEAGSFSAAARELGMPRATVSRVVARLEEAIGAQLLYRTTRRVELTELGRAYHATTAHGLSLIGTAGEAVMAARAEPVGLLRMTAPINFATMSLIPWISEFLDQYGKVRISLRLVDHPVDPIEERVDLAILAGRQPDSSYLTRRLGTSALILVASPTYLSRHPAPVTLADAGSHHFVLFSSDRSSETWTLDGPEGRVEIEVAGRINVSGPHAELSAALAGLGIALLPAAVTMPYIAAGELVQVLPAYGRQGGSIGAVFPANRHQPAALRAFLDFLVAKMAEHPPVKPFLAGGSSSQAIGRRHLSINRNSR</sequence>
<name>A0ABQ5W3Z0_9HYPH</name>
<dbReference type="InterPro" id="IPR058163">
    <property type="entry name" value="LysR-type_TF_proteobact-type"/>
</dbReference>
<evidence type="ECO:0000259" key="5">
    <source>
        <dbReference type="PROSITE" id="PS50931"/>
    </source>
</evidence>
<comment type="caution">
    <text evidence="6">The sequence shown here is derived from an EMBL/GenBank/DDBJ whole genome shotgun (WGS) entry which is preliminary data.</text>
</comment>
<dbReference type="PANTHER" id="PTHR30537:SF5">
    <property type="entry name" value="HTH-TYPE TRANSCRIPTIONAL ACTIVATOR TTDR-RELATED"/>
    <property type="match status" value="1"/>
</dbReference>
<dbReference type="Gene3D" id="3.40.190.290">
    <property type="match status" value="1"/>
</dbReference>
<evidence type="ECO:0000313" key="6">
    <source>
        <dbReference type="EMBL" id="GLQ54606.1"/>
    </source>
</evidence>
<dbReference type="Gene3D" id="1.10.10.10">
    <property type="entry name" value="Winged helix-like DNA-binding domain superfamily/Winged helix DNA-binding domain"/>
    <property type="match status" value="1"/>
</dbReference>
<gene>
    <name evidence="6" type="ORF">GCM10010862_18650</name>
</gene>
<dbReference type="Proteomes" id="UP001156691">
    <property type="component" value="Unassembled WGS sequence"/>
</dbReference>
<keyword evidence="3" id="KW-0238">DNA-binding</keyword>
<dbReference type="RefSeq" id="WP_284340056.1">
    <property type="nucleotide sequence ID" value="NZ_BSNS01000008.1"/>
</dbReference>
<keyword evidence="2" id="KW-0805">Transcription regulation</keyword>